<name>A0ABQ4VBV6_9MYCO</name>
<keyword evidence="1" id="KW-0812">Transmembrane</keyword>
<organism evidence="2 3">
    <name type="scientific">Mycolicibacterium cyprinidarum</name>
    <dbReference type="NCBI Taxonomy" id="2860311"/>
    <lineage>
        <taxon>Bacteria</taxon>
        <taxon>Bacillati</taxon>
        <taxon>Actinomycetota</taxon>
        <taxon>Actinomycetes</taxon>
        <taxon>Mycobacteriales</taxon>
        <taxon>Mycobacteriaceae</taxon>
        <taxon>Mycolicibacterium</taxon>
    </lineage>
</organism>
<keyword evidence="3" id="KW-1185">Reference proteome</keyword>
<keyword evidence="1" id="KW-0472">Membrane</keyword>
<accession>A0ABQ4VBV6</accession>
<evidence type="ECO:0000313" key="2">
    <source>
        <dbReference type="EMBL" id="GJF17409.1"/>
    </source>
</evidence>
<evidence type="ECO:0008006" key="4">
    <source>
        <dbReference type="Google" id="ProtNLM"/>
    </source>
</evidence>
<evidence type="ECO:0000313" key="3">
    <source>
        <dbReference type="Proteomes" id="UP001060504"/>
    </source>
</evidence>
<sequence>MNVIVGASSCFALAGILIGIGALVVFRQPLLALRVTADLFVAAGLLRLSVDLSWAAITGTVAVIAVRHLLTRSLASDFNAAPHGARA</sequence>
<keyword evidence="1" id="KW-1133">Transmembrane helix</keyword>
<feature type="transmembrane region" description="Helical" evidence="1">
    <location>
        <begin position="6"/>
        <end position="26"/>
    </location>
</feature>
<dbReference type="EMBL" id="BPRH01002491">
    <property type="protein sequence ID" value="GJF17409.1"/>
    <property type="molecule type" value="Genomic_DNA"/>
</dbReference>
<evidence type="ECO:0000256" key="1">
    <source>
        <dbReference type="SAM" id="Phobius"/>
    </source>
</evidence>
<gene>
    <name evidence="2" type="ORF">NGTWS1702_23790</name>
</gene>
<proteinExistence type="predicted"/>
<reference evidence="2 3" key="1">
    <citation type="submission" date="2021-08" db="EMBL/GenBank/DDBJ databases">
        <title>Draft genome sequence of Mycolicibacterium sp. NGTWS1702 strain.</title>
        <authorList>
            <person name="Matsumoto M."/>
            <person name="Tang B.C.C."/>
            <person name="Machida Y."/>
            <person name="Matoyama H."/>
            <person name="Kishihara T."/>
            <person name="Sato S."/>
            <person name="Kondo I."/>
            <person name="Sano M."/>
            <person name="Kato G."/>
        </authorList>
    </citation>
    <scope>NUCLEOTIDE SEQUENCE [LARGE SCALE GENOMIC DNA]</scope>
    <source>
        <strain evidence="2 3">NGTWSNA01</strain>
    </source>
</reference>
<dbReference type="Proteomes" id="UP001060504">
    <property type="component" value="Unassembled WGS sequence"/>
</dbReference>
<comment type="caution">
    <text evidence="2">The sequence shown here is derived from an EMBL/GenBank/DDBJ whole genome shotgun (WGS) entry which is preliminary data.</text>
</comment>
<protein>
    <recommendedName>
        <fullName evidence="4">DUF1622 domain-containing protein</fullName>
    </recommendedName>
</protein>